<evidence type="ECO:0000313" key="1">
    <source>
        <dbReference type="EMBL" id="MBX08841.1"/>
    </source>
</evidence>
<name>A0A2P2KSY6_RHIMU</name>
<dbReference type="AlphaFoldDB" id="A0A2P2KSY6"/>
<proteinExistence type="predicted"/>
<dbReference type="EMBL" id="GGEC01028357">
    <property type="protein sequence ID" value="MBX08841.1"/>
    <property type="molecule type" value="Transcribed_RNA"/>
</dbReference>
<protein>
    <submittedName>
        <fullName evidence="1">Uncharacterized protein</fullName>
    </submittedName>
</protein>
<organism evidence="1">
    <name type="scientific">Rhizophora mucronata</name>
    <name type="common">Asiatic mangrove</name>
    <dbReference type="NCBI Taxonomy" id="61149"/>
    <lineage>
        <taxon>Eukaryota</taxon>
        <taxon>Viridiplantae</taxon>
        <taxon>Streptophyta</taxon>
        <taxon>Embryophyta</taxon>
        <taxon>Tracheophyta</taxon>
        <taxon>Spermatophyta</taxon>
        <taxon>Magnoliopsida</taxon>
        <taxon>eudicotyledons</taxon>
        <taxon>Gunneridae</taxon>
        <taxon>Pentapetalae</taxon>
        <taxon>rosids</taxon>
        <taxon>fabids</taxon>
        <taxon>Malpighiales</taxon>
        <taxon>Rhizophoraceae</taxon>
        <taxon>Rhizophora</taxon>
    </lineage>
</organism>
<reference evidence="1" key="1">
    <citation type="submission" date="2018-02" db="EMBL/GenBank/DDBJ databases">
        <title>Rhizophora mucronata_Transcriptome.</title>
        <authorList>
            <person name="Meera S.P."/>
            <person name="Sreeshan A."/>
            <person name="Augustine A."/>
        </authorList>
    </citation>
    <scope>NUCLEOTIDE SEQUENCE</scope>
    <source>
        <tissue evidence="1">Leaf</tissue>
    </source>
</reference>
<accession>A0A2P2KSY6</accession>
<sequence length="48" mass="5754">MRTFFLLHPCLAIVNLSFQMKNIEPLRKITEITLIEKLVYCLMKRKLC</sequence>